<dbReference type="OrthoDB" id="2586582at2759"/>
<evidence type="ECO:0000256" key="2">
    <source>
        <dbReference type="ARBA" id="ARBA00023157"/>
    </source>
</evidence>
<organism evidence="4 5">
    <name type="scientific">Lasallia pustulata</name>
    <dbReference type="NCBI Taxonomy" id="136370"/>
    <lineage>
        <taxon>Eukaryota</taxon>
        <taxon>Fungi</taxon>
        <taxon>Dikarya</taxon>
        <taxon>Ascomycota</taxon>
        <taxon>Pezizomycotina</taxon>
        <taxon>Lecanoromycetes</taxon>
        <taxon>OSLEUM clade</taxon>
        <taxon>Umbilicariomycetidae</taxon>
        <taxon>Umbilicariales</taxon>
        <taxon>Umbilicariaceae</taxon>
        <taxon>Lasallia</taxon>
    </lineage>
</organism>
<dbReference type="InterPro" id="IPR029058">
    <property type="entry name" value="AB_hydrolase_fold"/>
</dbReference>
<proteinExistence type="predicted"/>
<dbReference type="SUPFAM" id="SSF53474">
    <property type="entry name" value="alpha/beta-Hydrolases"/>
    <property type="match status" value="1"/>
</dbReference>
<feature type="chain" id="PRO_5024438977" description="Cutinase" evidence="3">
    <location>
        <begin position="23"/>
        <end position="279"/>
    </location>
</feature>
<keyword evidence="2" id="KW-1015">Disulfide bond</keyword>
<dbReference type="EMBL" id="VXIT01000020">
    <property type="protein sequence ID" value="KAA6407070.1"/>
    <property type="molecule type" value="Genomic_DNA"/>
</dbReference>
<dbReference type="SMART" id="SM01110">
    <property type="entry name" value="Cutinase"/>
    <property type="match status" value="1"/>
</dbReference>
<dbReference type="PANTHER" id="PTHR33630">
    <property type="entry name" value="CUTINASE RV1984C-RELATED-RELATED"/>
    <property type="match status" value="1"/>
</dbReference>
<accession>A0A5M8PDU9</accession>
<evidence type="ECO:0000313" key="5">
    <source>
        <dbReference type="Proteomes" id="UP000324767"/>
    </source>
</evidence>
<comment type="caution">
    <text evidence="4">The sequence shown here is derived from an EMBL/GenBank/DDBJ whole genome shotgun (WGS) entry which is preliminary data.</text>
</comment>
<gene>
    <name evidence="4" type="ORF">FRX48_09136</name>
</gene>
<dbReference type="InterPro" id="IPR000675">
    <property type="entry name" value="Cutinase/axe"/>
</dbReference>
<evidence type="ECO:0000313" key="4">
    <source>
        <dbReference type="EMBL" id="KAA6407070.1"/>
    </source>
</evidence>
<sequence>MVPRVLTLVVCFLLQAIARAYAAQVPFRTTEDENGCPTGIHVVGVRGTLEKPGFGAMQPLVDKLLADIPDSDSFAIDYPAAGIIIEDDKPIYQPLEYIHSVKAGRKKLSAELIDFTSSCPNTSIVLMSYSQGAQVAGDVLCGSTFPFFGWWRAMEDEDKANIKAFVTLGDPRNNRGTPVHAGSSTKDGLFVRMRFKNCGANTISSWRTYCDANDTFCDHGESIEAHLRYVPKYFDDIIGFIKGKLAKAVKDKGAIAIVEALEKTAQIGISVCISSYADA</sequence>
<evidence type="ECO:0000256" key="1">
    <source>
        <dbReference type="ARBA" id="ARBA00022801"/>
    </source>
</evidence>
<dbReference type="Proteomes" id="UP000324767">
    <property type="component" value="Unassembled WGS sequence"/>
</dbReference>
<feature type="signal peptide" evidence="3">
    <location>
        <begin position="1"/>
        <end position="22"/>
    </location>
</feature>
<evidence type="ECO:0000256" key="3">
    <source>
        <dbReference type="SAM" id="SignalP"/>
    </source>
</evidence>
<evidence type="ECO:0008006" key="6">
    <source>
        <dbReference type="Google" id="ProtNLM"/>
    </source>
</evidence>
<dbReference type="PANTHER" id="PTHR33630:SF9">
    <property type="entry name" value="CUTINASE 4"/>
    <property type="match status" value="1"/>
</dbReference>
<keyword evidence="1" id="KW-0378">Hydrolase</keyword>
<dbReference type="GO" id="GO:0052689">
    <property type="term" value="F:carboxylic ester hydrolase activity"/>
    <property type="evidence" value="ECO:0007669"/>
    <property type="project" value="UniProtKB-ARBA"/>
</dbReference>
<name>A0A5M8PDU9_9LECA</name>
<dbReference type="AlphaFoldDB" id="A0A5M8PDU9"/>
<keyword evidence="3" id="KW-0732">Signal</keyword>
<dbReference type="Gene3D" id="3.40.50.1820">
    <property type="entry name" value="alpha/beta hydrolase"/>
    <property type="match status" value="1"/>
</dbReference>
<dbReference type="Pfam" id="PF01083">
    <property type="entry name" value="Cutinase"/>
    <property type="match status" value="1"/>
</dbReference>
<reference evidence="4 5" key="1">
    <citation type="submission" date="2019-09" db="EMBL/GenBank/DDBJ databases">
        <title>The hologenome of the rock-dwelling lichen Lasallia pustulata.</title>
        <authorList>
            <person name="Greshake Tzovaras B."/>
            <person name="Segers F."/>
            <person name="Bicker A."/>
            <person name="Dal Grande F."/>
            <person name="Otte J."/>
            <person name="Hankeln T."/>
            <person name="Schmitt I."/>
            <person name="Ebersberger I."/>
        </authorList>
    </citation>
    <scope>NUCLEOTIDE SEQUENCE [LARGE SCALE GENOMIC DNA]</scope>
    <source>
        <strain evidence="4">A1-1</strain>
    </source>
</reference>
<protein>
    <recommendedName>
        <fullName evidence="6">Cutinase</fullName>
    </recommendedName>
</protein>